<dbReference type="Proteomes" id="UP001311232">
    <property type="component" value="Unassembled WGS sequence"/>
</dbReference>
<dbReference type="AlphaFoldDB" id="A0AAV9RWK3"/>
<evidence type="ECO:0000313" key="3">
    <source>
        <dbReference type="Proteomes" id="UP001311232"/>
    </source>
</evidence>
<accession>A0AAV9RWK3</accession>
<reference evidence="2 3" key="1">
    <citation type="submission" date="2021-06" db="EMBL/GenBank/DDBJ databases">
        <authorList>
            <person name="Palmer J.M."/>
        </authorList>
    </citation>
    <scope>NUCLEOTIDE SEQUENCE [LARGE SCALE GENOMIC DNA]</scope>
    <source>
        <strain evidence="2 3">MEX-2019</strain>
        <tissue evidence="2">Muscle</tissue>
    </source>
</reference>
<dbReference type="EMBL" id="JAHHUM010001216">
    <property type="protein sequence ID" value="KAK5613410.1"/>
    <property type="molecule type" value="Genomic_DNA"/>
</dbReference>
<protein>
    <submittedName>
        <fullName evidence="2">Uncharacterized protein</fullName>
    </submittedName>
</protein>
<evidence type="ECO:0000256" key="1">
    <source>
        <dbReference type="SAM" id="MobiDB-lite"/>
    </source>
</evidence>
<feature type="region of interest" description="Disordered" evidence="1">
    <location>
        <begin position="67"/>
        <end position="86"/>
    </location>
</feature>
<evidence type="ECO:0000313" key="2">
    <source>
        <dbReference type="EMBL" id="KAK5613410.1"/>
    </source>
</evidence>
<name>A0AAV9RWK3_9TELE</name>
<sequence length="123" mass="12162">MLGSEAGEAAASSASPSIAQPLANCAGCHSMGACSSCLEQIRGEAGRILASWQGALVIPDIGLDLTAGDGTGRTHGGAQRRGAKTAGTQAIGAETAGTFCEAVEICGGAAEAQHAERVRPRTP</sequence>
<organism evidence="2 3">
    <name type="scientific">Crenichthys baileyi</name>
    <name type="common">White River springfish</name>
    <dbReference type="NCBI Taxonomy" id="28760"/>
    <lineage>
        <taxon>Eukaryota</taxon>
        <taxon>Metazoa</taxon>
        <taxon>Chordata</taxon>
        <taxon>Craniata</taxon>
        <taxon>Vertebrata</taxon>
        <taxon>Euteleostomi</taxon>
        <taxon>Actinopterygii</taxon>
        <taxon>Neopterygii</taxon>
        <taxon>Teleostei</taxon>
        <taxon>Neoteleostei</taxon>
        <taxon>Acanthomorphata</taxon>
        <taxon>Ovalentaria</taxon>
        <taxon>Atherinomorphae</taxon>
        <taxon>Cyprinodontiformes</taxon>
        <taxon>Goodeidae</taxon>
        <taxon>Crenichthys</taxon>
    </lineage>
</organism>
<proteinExistence type="predicted"/>
<comment type="caution">
    <text evidence="2">The sequence shown here is derived from an EMBL/GenBank/DDBJ whole genome shotgun (WGS) entry which is preliminary data.</text>
</comment>
<keyword evidence="3" id="KW-1185">Reference proteome</keyword>
<gene>
    <name evidence="2" type="ORF">CRENBAI_022150</name>
</gene>